<gene>
    <name evidence="2" type="ORF">DS031_07785</name>
</gene>
<evidence type="ECO:0008006" key="4">
    <source>
        <dbReference type="Google" id="ProtNLM"/>
    </source>
</evidence>
<dbReference type="EMBL" id="QOCW01000006">
    <property type="protein sequence ID" value="RBW70089.1"/>
    <property type="molecule type" value="Genomic_DNA"/>
</dbReference>
<organism evidence="2 3">
    <name type="scientific">Bacillus taeanensis</name>
    <dbReference type="NCBI Taxonomy" id="273032"/>
    <lineage>
        <taxon>Bacteria</taxon>
        <taxon>Bacillati</taxon>
        <taxon>Bacillota</taxon>
        <taxon>Bacilli</taxon>
        <taxon>Bacillales</taxon>
        <taxon>Bacillaceae</taxon>
        <taxon>Bacillus</taxon>
    </lineage>
</organism>
<evidence type="ECO:0000313" key="3">
    <source>
        <dbReference type="Proteomes" id="UP000253314"/>
    </source>
</evidence>
<name>A0A366XZ90_9BACI</name>
<evidence type="ECO:0000256" key="1">
    <source>
        <dbReference type="SAM" id="Coils"/>
    </source>
</evidence>
<evidence type="ECO:0000313" key="2">
    <source>
        <dbReference type="EMBL" id="RBW70089.1"/>
    </source>
</evidence>
<proteinExistence type="predicted"/>
<reference evidence="2 3" key="1">
    <citation type="submission" date="2018-07" db="EMBL/GenBank/DDBJ databases">
        <title>Lottiidibacillus patelloidae gen. nov., sp. nov., isolated from the intestinal tract of a marine limpet and the reclassification of B. taeanensis BH030017T, B. algicola KMM 3737T and B. hwajinpoensis SW-72T as genus Lottiidibacillus.</title>
        <authorList>
            <person name="Liu R."/>
            <person name="Huang Z."/>
        </authorList>
    </citation>
    <scope>NUCLEOTIDE SEQUENCE [LARGE SCALE GENOMIC DNA]</scope>
    <source>
        <strain evidence="2 3">BH030017</strain>
    </source>
</reference>
<dbReference type="AlphaFoldDB" id="A0A366XZ90"/>
<feature type="coiled-coil region" evidence="1">
    <location>
        <begin position="48"/>
        <end position="75"/>
    </location>
</feature>
<dbReference type="Proteomes" id="UP000253314">
    <property type="component" value="Unassembled WGS sequence"/>
</dbReference>
<keyword evidence="3" id="KW-1185">Reference proteome</keyword>
<sequence>MHRIGKQLRLIRNTVLGELYKNYKQMIRTKEYKRTLKSYRLISDKIEKEKDSKIIKQLKKTKKELNENFEKLRNLHRVTFDFARKYGENIRETTFTLPDAVTVLSVCEMAWHSMENILFGDSKKPNFYKQTDLITFQGKQADRCIILKHNEKEESFHISFNNMKFPLIVKKDDLFIQETLSHIVYYIKNGEEMDKQNVERNQTGLPLLSTYRIRNNRIVRKKIRGKIRYFVQIVLEGFPVVKRRKEGSFRHHYGMGRVAGDIGTQSLAVVTKDQVILKNLAERSENTFSYERKIYLLQRYLDRSRRTMNPHYFDEKGRIKKGKKEWKISKRYLKTQEKLRELHRKAAESRKYAHNEEVNRLRSMGDELIIEQMNIKSLQKKAKEVTVNEKTGKFNRRKRFGKSIGKRSPGYFIQQAKYRFEITGGTVKEVNTWTFKASQYDHVLNNTSKKQLSKRWHLLPNGIRIQRDLYSAFLIYCTENELQKPNKQNCDTFFNHFLMMHNQCIEEIKQNRKLVMNSGIKFNKEKTAEKAV</sequence>
<keyword evidence="1" id="KW-0175">Coiled coil</keyword>
<protein>
    <recommendedName>
        <fullName evidence="4">Transposase</fullName>
    </recommendedName>
</protein>
<accession>A0A366XZ90</accession>
<comment type="caution">
    <text evidence="2">The sequence shown here is derived from an EMBL/GenBank/DDBJ whole genome shotgun (WGS) entry which is preliminary data.</text>
</comment>